<dbReference type="Pfam" id="PF10335">
    <property type="entry name" value="DUF294_C"/>
    <property type="match status" value="1"/>
</dbReference>
<dbReference type="SMART" id="SM00116">
    <property type="entry name" value="CBS"/>
    <property type="match status" value="2"/>
</dbReference>
<dbReference type="InterPro" id="IPR005105">
    <property type="entry name" value="GlnD_Uridyltrans_N"/>
</dbReference>
<dbReference type="PROSITE" id="PS50042">
    <property type="entry name" value="CNMP_BINDING_3"/>
    <property type="match status" value="1"/>
</dbReference>
<organism evidence="5 6">
    <name type="scientific">Paralimibaculum aggregatum</name>
    <dbReference type="NCBI Taxonomy" id="3036245"/>
    <lineage>
        <taxon>Bacteria</taxon>
        <taxon>Pseudomonadati</taxon>
        <taxon>Pseudomonadota</taxon>
        <taxon>Alphaproteobacteria</taxon>
        <taxon>Rhodobacterales</taxon>
        <taxon>Paracoccaceae</taxon>
        <taxon>Paralimibaculum</taxon>
    </lineage>
</organism>
<reference evidence="5 6" key="1">
    <citation type="submission" date="2023-04" db="EMBL/GenBank/DDBJ databases">
        <title>Marinoamorphus aggregata gen. nov., sp. Nov., isolate from tissue of brittle star Ophioplocus japonicus.</title>
        <authorList>
            <person name="Kawano K."/>
            <person name="Sawayama S."/>
            <person name="Nakagawa S."/>
        </authorList>
    </citation>
    <scope>NUCLEOTIDE SEQUENCE [LARGE SCALE GENOMIC DNA]</scope>
    <source>
        <strain evidence="5 6">NKW23</strain>
    </source>
</reference>
<dbReference type="Gene3D" id="2.60.120.10">
    <property type="entry name" value="Jelly Rolls"/>
    <property type="match status" value="1"/>
</dbReference>
<dbReference type="CDD" id="cd05401">
    <property type="entry name" value="NT_GlnE_GlnD_like"/>
    <property type="match status" value="1"/>
</dbReference>
<keyword evidence="1 2" id="KW-0129">CBS domain</keyword>
<feature type="domain" description="CBS" evidence="4">
    <location>
        <begin position="153"/>
        <end position="211"/>
    </location>
</feature>
<dbReference type="PANTHER" id="PTHR43080:SF2">
    <property type="entry name" value="CBS DOMAIN-CONTAINING PROTEIN"/>
    <property type="match status" value="1"/>
</dbReference>
<dbReference type="Pfam" id="PF00027">
    <property type="entry name" value="cNMP_binding"/>
    <property type="match status" value="1"/>
</dbReference>
<evidence type="ECO:0000256" key="1">
    <source>
        <dbReference type="ARBA" id="ARBA00023122"/>
    </source>
</evidence>
<dbReference type="PANTHER" id="PTHR43080">
    <property type="entry name" value="CBS DOMAIN-CONTAINING PROTEIN CBSX3, MITOCHONDRIAL"/>
    <property type="match status" value="1"/>
</dbReference>
<feature type="domain" description="Cyclic nucleotide-binding" evidence="3">
    <location>
        <begin position="17"/>
        <end position="116"/>
    </location>
</feature>
<dbReference type="InterPro" id="IPR018490">
    <property type="entry name" value="cNMP-bd_dom_sf"/>
</dbReference>
<dbReference type="CDD" id="cd00038">
    <property type="entry name" value="CAP_ED"/>
    <property type="match status" value="1"/>
</dbReference>
<gene>
    <name evidence="5" type="ORF">LNKW23_02470</name>
</gene>
<dbReference type="SUPFAM" id="SSF51206">
    <property type="entry name" value="cAMP-binding domain-like"/>
    <property type="match status" value="1"/>
</dbReference>
<dbReference type="InterPro" id="IPR000644">
    <property type="entry name" value="CBS_dom"/>
</dbReference>
<evidence type="ECO:0000259" key="3">
    <source>
        <dbReference type="PROSITE" id="PS50042"/>
    </source>
</evidence>
<dbReference type="Gene3D" id="3.10.580.10">
    <property type="entry name" value="CBS-domain"/>
    <property type="match status" value="1"/>
</dbReference>
<dbReference type="InterPro" id="IPR046342">
    <property type="entry name" value="CBS_dom_sf"/>
</dbReference>
<dbReference type="RefSeq" id="WP_285669660.1">
    <property type="nucleotide sequence ID" value="NZ_BSYI01000002.1"/>
</dbReference>
<evidence type="ECO:0000256" key="2">
    <source>
        <dbReference type="PROSITE-ProRule" id="PRU00703"/>
    </source>
</evidence>
<dbReference type="SUPFAM" id="SSF54631">
    <property type="entry name" value="CBS-domain pair"/>
    <property type="match status" value="1"/>
</dbReference>
<keyword evidence="6" id="KW-1185">Reference proteome</keyword>
<dbReference type="Proteomes" id="UP001239909">
    <property type="component" value="Unassembled WGS sequence"/>
</dbReference>
<protein>
    <submittedName>
        <fullName evidence="5">DUF294 nucleotidyltransferase-like domain-containing protein</fullName>
    </submittedName>
</protein>
<dbReference type="EMBL" id="BSYI01000002">
    <property type="protein sequence ID" value="GMG81035.1"/>
    <property type="molecule type" value="Genomic_DNA"/>
</dbReference>
<sequence>MPLDRDARRRFFATHHPFATLDEATRAALADQAETLQRAPGEAIYTTGERLAGFYAIAEGSVEVSTASGDLISRLHAGECFGERGLLVDGIAPYDARAAAAATLFLLPAAEFRALMRREPGFAQFFGRRTDETAAVPRPAGADLATLRIGEIMTAAPITAAPDDSAAETARTMRDHGISCVLVAEGGRLVGLVTASDLASRVLAAERPGDTPLREIMTGDPVSLSPEAIGLDAMAVMIEHGIGHLPVVEGARLAGILTRTDLLLRQALSSPMLVGEIGRKTDLAGLREVIAKVPDLLAQLVGAGAAPHVICRLITDVTDALTRKLIAMAEIEFGAPPVPYLWLVCGSQGRQEQTGVSDQDNCMILSDEATPEHDVWFAAFAKFVSDGLDACGFYYCPGEMMATNPKWRQPLATWQRYFRGWIDTPDPMARMLASVMFDLRPIAGDMTLFDGLHAETLRRARANSIFIAHMVANSLTHQPPLGLFRGFALVRSGEHKDSLDLKLNGVVPITDLARLYALIGGLTEVNTRARLIAAREAGLVSDAGGAELLDAYDMIAETRLQHQAEQIRRGARPDNFMAPARLSDLERTHLRNAFIVVKTMQAAAAQGRHTVV</sequence>
<comment type="caution">
    <text evidence="5">The sequence shown here is derived from an EMBL/GenBank/DDBJ whole genome shotgun (WGS) entry which is preliminary data.</text>
</comment>
<dbReference type="Pfam" id="PF00571">
    <property type="entry name" value="CBS"/>
    <property type="match status" value="2"/>
</dbReference>
<dbReference type="InterPro" id="IPR018821">
    <property type="entry name" value="DUF294_put_nucleoTrafse_sb-bd"/>
</dbReference>
<evidence type="ECO:0000313" key="6">
    <source>
        <dbReference type="Proteomes" id="UP001239909"/>
    </source>
</evidence>
<evidence type="ECO:0000259" key="4">
    <source>
        <dbReference type="PROSITE" id="PS51371"/>
    </source>
</evidence>
<dbReference type="CDD" id="cd04587">
    <property type="entry name" value="CBS_pair_CAP-ED_NT_Pol-beta-like_DUF294_assoc"/>
    <property type="match status" value="1"/>
</dbReference>
<feature type="domain" description="CBS" evidence="4">
    <location>
        <begin position="217"/>
        <end position="272"/>
    </location>
</feature>
<evidence type="ECO:0000313" key="5">
    <source>
        <dbReference type="EMBL" id="GMG81035.1"/>
    </source>
</evidence>
<dbReference type="InterPro" id="IPR014710">
    <property type="entry name" value="RmlC-like_jellyroll"/>
</dbReference>
<dbReference type="SMART" id="SM00100">
    <property type="entry name" value="cNMP"/>
    <property type="match status" value="1"/>
</dbReference>
<dbReference type="PROSITE" id="PS51371">
    <property type="entry name" value="CBS"/>
    <property type="match status" value="2"/>
</dbReference>
<name>A0ABQ6LFR0_9RHOB</name>
<dbReference type="Pfam" id="PF03445">
    <property type="entry name" value="DUF294"/>
    <property type="match status" value="1"/>
</dbReference>
<accession>A0ABQ6LFR0</accession>
<dbReference type="InterPro" id="IPR051257">
    <property type="entry name" value="Diverse_CBS-Domain"/>
</dbReference>
<dbReference type="InterPro" id="IPR000595">
    <property type="entry name" value="cNMP-bd_dom"/>
</dbReference>
<proteinExistence type="predicted"/>